<sequence>MGKFILPLLYNERVNVNGMDEIKKIKFYDTNILLQNLDYIRKQTDKFYISSITLDELENIKTSANKDQEIKYNARQVVRFLNENQDKYEVIIVEQTHYELVESLNLPITHDNLIIACAKTLGNQVVFTTNDILCNLIARDYFKLETNKIKNNCINIQEEYKGYREIELNTDEINDLYIKYENNENYLELLDNEYLVIHNIDLDKIYEYKYRSQQLESIKLPPSRIVKGQNVHQRLALDLLLDKDIPIKIICGTYGSGKSLLATKMGLYHVKEKGNYSKLMIIREPIGEGSEVGYLKGTKEDKTKDFFKCVVQHLDGGEWEAESMIQNGQLVKEIPYYLKGLSIADSYIIVDEAEDLNLKMLKLIGTRIEGTSCLVFIGDWKQANDKYVKDNGLKTMIEKLKGNPLVGIIVLDEDVRSSASKVFTMLD</sequence>
<keyword evidence="2" id="KW-0067">ATP-binding</keyword>
<dbReference type="EMBL" id="ACSJ01000017">
    <property type="protein sequence ID" value="EES90354.1"/>
    <property type="molecule type" value="Genomic_DNA"/>
</dbReference>
<dbReference type="Proteomes" id="UP000006160">
    <property type="component" value="Unassembled WGS sequence"/>
</dbReference>
<dbReference type="InterPro" id="IPR002716">
    <property type="entry name" value="PIN_dom"/>
</dbReference>
<dbReference type="Gene3D" id="3.40.50.300">
    <property type="entry name" value="P-loop containing nucleotide triphosphate hydrolases"/>
    <property type="match status" value="1"/>
</dbReference>
<evidence type="ECO:0000256" key="2">
    <source>
        <dbReference type="ARBA" id="ARBA00022840"/>
    </source>
</evidence>
<comment type="similarity">
    <text evidence="3">In the N-terminal section; belongs to the PINc/VapC protein family.</text>
</comment>
<dbReference type="Pfam" id="PF13638">
    <property type="entry name" value="PIN_4"/>
    <property type="match status" value="1"/>
</dbReference>
<dbReference type="InterPro" id="IPR027417">
    <property type="entry name" value="P-loop_NTPase"/>
</dbReference>
<reference evidence="5 6" key="1">
    <citation type="submission" date="2009-10" db="EMBL/GenBank/DDBJ databases">
        <authorList>
            <person name="Shrivastava S."/>
            <person name="Brinkac L.B."/>
            <person name="Brown J.L."/>
            <person name="Bruce D.B."/>
            <person name="Detter C."/>
            <person name="Green L.D."/>
            <person name="Munk C.A."/>
            <person name="Rogers Y.C."/>
            <person name="Tapia R."/>
            <person name="Saunders E.S."/>
            <person name="Sims D.R."/>
            <person name="Smith L.A."/>
            <person name="Smith T.J."/>
            <person name="Sutton G."/>
            <person name="Brettin T."/>
        </authorList>
    </citation>
    <scope>NUCLEOTIDE SEQUENCE [LARGE SCALE GENOMIC DNA]</scope>
    <source>
        <strain evidence="6">D str. 1873</strain>
    </source>
</reference>
<feature type="domain" description="PIN" evidence="4">
    <location>
        <begin position="24"/>
        <end position="135"/>
    </location>
</feature>
<dbReference type="InterPro" id="IPR051451">
    <property type="entry name" value="PhoH2-like"/>
</dbReference>
<dbReference type="Gene3D" id="3.40.50.1010">
    <property type="entry name" value="5'-nuclease"/>
    <property type="match status" value="1"/>
</dbReference>
<proteinExistence type="inferred from homology"/>
<name>A0A9P2LKC1_CLOBO</name>
<organism evidence="5 6">
    <name type="scientific">Clostridium botulinum D str. 1873</name>
    <dbReference type="NCBI Taxonomy" id="592027"/>
    <lineage>
        <taxon>Bacteria</taxon>
        <taxon>Bacillati</taxon>
        <taxon>Bacillota</taxon>
        <taxon>Clostridia</taxon>
        <taxon>Eubacteriales</taxon>
        <taxon>Clostridiaceae</taxon>
        <taxon>Clostridium</taxon>
    </lineage>
</organism>
<protein>
    <submittedName>
        <fullName evidence="5">PhoH family protein</fullName>
    </submittedName>
</protein>
<dbReference type="InterPro" id="IPR003714">
    <property type="entry name" value="PhoH"/>
</dbReference>
<dbReference type="GO" id="GO:0005524">
    <property type="term" value="F:ATP binding"/>
    <property type="evidence" value="ECO:0007669"/>
    <property type="project" value="UniProtKB-KW"/>
</dbReference>
<dbReference type="PANTHER" id="PTHR30473">
    <property type="entry name" value="PROTEIN PHOH"/>
    <property type="match status" value="1"/>
</dbReference>
<evidence type="ECO:0000259" key="4">
    <source>
        <dbReference type="SMART" id="SM00670"/>
    </source>
</evidence>
<dbReference type="GO" id="GO:0005829">
    <property type="term" value="C:cytosol"/>
    <property type="evidence" value="ECO:0007669"/>
    <property type="project" value="TreeGrafter"/>
</dbReference>
<dbReference type="SMART" id="SM00670">
    <property type="entry name" value="PINc"/>
    <property type="match status" value="1"/>
</dbReference>
<dbReference type="PANTHER" id="PTHR30473:SF2">
    <property type="entry name" value="PIN DOMAIN-CONTAINING PROTEIN"/>
    <property type="match status" value="1"/>
</dbReference>
<evidence type="ECO:0000313" key="6">
    <source>
        <dbReference type="Proteomes" id="UP000006160"/>
    </source>
</evidence>
<keyword evidence="1" id="KW-0547">Nucleotide-binding</keyword>
<comment type="caution">
    <text evidence="5">The sequence shown here is derived from an EMBL/GenBank/DDBJ whole genome shotgun (WGS) entry which is preliminary data.</text>
</comment>
<dbReference type="SUPFAM" id="SSF52540">
    <property type="entry name" value="P-loop containing nucleoside triphosphate hydrolases"/>
    <property type="match status" value="1"/>
</dbReference>
<dbReference type="SUPFAM" id="SSF88723">
    <property type="entry name" value="PIN domain-like"/>
    <property type="match status" value="1"/>
</dbReference>
<accession>A0A9P2LKC1</accession>
<dbReference type="AlphaFoldDB" id="A0A9P2LKC1"/>
<dbReference type="InterPro" id="IPR029060">
    <property type="entry name" value="PIN-like_dom_sf"/>
</dbReference>
<evidence type="ECO:0000313" key="5">
    <source>
        <dbReference type="EMBL" id="EES90354.1"/>
    </source>
</evidence>
<evidence type="ECO:0000256" key="1">
    <source>
        <dbReference type="ARBA" id="ARBA00022741"/>
    </source>
</evidence>
<gene>
    <name evidence="5" type="ORF">CLG_B2306</name>
</gene>
<evidence type="ECO:0000256" key="3">
    <source>
        <dbReference type="ARBA" id="ARBA00046345"/>
    </source>
</evidence>
<dbReference type="Pfam" id="PF02562">
    <property type="entry name" value="PhoH"/>
    <property type="match status" value="1"/>
</dbReference>